<evidence type="ECO:0000256" key="1">
    <source>
        <dbReference type="SAM" id="Coils"/>
    </source>
</evidence>
<dbReference type="InterPro" id="IPR029071">
    <property type="entry name" value="Ubiquitin-like_domsf"/>
</dbReference>
<organism evidence="4 5">
    <name type="scientific">Mytilus edulis</name>
    <name type="common">Blue mussel</name>
    <dbReference type="NCBI Taxonomy" id="6550"/>
    <lineage>
        <taxon>Eukaryota</taxon>
        <taxon>Metazoa</taxon>
        <taxon>Spiralia</taxon>
        <taxon>Lophotrochozoa</taxon>
        <taxon>Mollusca</taxon>
        <taxon>Bivalvia</taxon>
        <taxon>Autobranchia</taxon>
        <taxon>Pteriomorphia</taxon>
        <taxon>Mytilida</taxon>
        <taxon>Mytiloidea</taxon>
        <taxon>Mytilidae</taxon>
        <taxon>Mytilinae</taxon>
        <taxon>Mytilus</taxon>
    </lineage>
</organism>
<evidence type="ECO:0000259" key="3">
    <source>
        <dbReference type="PROSITE" id="PS50033"/>
    </source>
</evidence>
<dbReference type="GO" id="GO:0012506">
    <property type="term" value="C:vesicle membrane"/>
    <property type="evidence" value="ECO:0007669"/>
    <property type="project" value="TreeGrafter"/>
</dbReference>
<dbReference type="OrthoDB" id="440781at2759"/>
<dbReference type="GO" id="GO:0042593">
    <property type="term" value="P:glucose homeostasis"/>
    <property type="evidence" value="ECO:0007669"/>
    <property type="project" value="TreeGrafter"/>
</dbReference>
<dbReference type="PROSITE" id="PS50033">
    <property type="entry name" value="UBX"/>
    <property type="match status" value="1"/>
</dbReference>
<evidence type="ECO:0000313" key="5">
    <source>
        <dbReference type="Proteomes" id="UP000683360"/>
    </source>
</evidence>
<comment type="caution">
    <text evidence="4">The sequence shown here is derived from an EMBL/GenBank/DDBJ whole genome shotgun (WGS) entry which is preliminary data.</text>
</comment>
<dbReference type="GO" id="GO:0005737">
    <property type="term" value="C:cytoplasm"/>
    <property type="evidence" value="ECO:0007669"/>
    <property type="project" value="TreeGrafter"/>
</dbReference>
<dbReference type="GO" id="GO:0006886">
    <property type="term" value="P:intracellular protein transport"/>
    <property type="evidence" value="ECO:0007669"/>
    <property type="project" value="TreeGrafter"/>
</dbReference>
<dbReference type="CDD" id="cd16118">
    <property type="entry name" value="UBX2_UBXN9"/>
    <property type="match status" value="1"/>
</dbReference>
<dbReference type="EMBL" id="CAJPWZ010000676">
    <property type="protein sequence ID" value="CAG2198412.1"/>
    <property type="molecule type" value="Genomic_DNA"/>
</dbReference>
<proteinExistence type="predicted"/>
<feature type="compositionally biased region" description="Polar residues" evidence="2">
    <location>
        <begin position="608"/>
        <end position="618"/>
    </location>
</feature>
<keyword evidence="5" id="KW-1185">Reference proteome</keyword>
<name>A0A8S3QVJ4_MYTED</name>
<evidence type="ECO:0000256" key="2">
    <source>
        <dbReference type="SAM" id="MobiDB-lite"/>
    </source>
</evidence>
<reference evidence="4" key="1">
    <citation type="submission" date="2021-03" db="EMBL/GenBank/DDBJ databases">
        <authorList>
            <person name="Bekaert M."/>
        </authorList>
    </citation>
    <scope>NUCLEOTIDE SEQUENCE</scope>
</reference>
<sequence length="647" mass="72903">MATVQVLCSNGRRQNVKITPNTKLLQVLEEVCKKQGFLPPEDFNLIHGRKTLDVTLSVRFANLPNNCKLELVKSEKSRVEQEVVIALQLENGERLQGSFSPTISLWELLLHWETSSDSLSSGQLTSTDPSTVPPTHPVCNYMREEVIGEMALKETTLRKLGLTGGKAAIRYAHRPVEDSVIADLISKLEKEQAKNARLEQIAARQNSQSEQPKDSKSTNISANENVKSNHTGLKPETLSNNDENISKQSSDENGSMKSRSKSSANSSEPMETESSEHVTTVNQSMDVDRTENTISDHIVTAGSKNLGQNSTEPRSQAEASRRGAEALRNMNIPGVEVITPDDFYDLTPREQQVARQMAAAYMSQIGVDVTQIRQGVQSASGQRRPPQQQSFQGFKFPEETKGKDLYQNELSSVNKEEYKPCDRETMIFSMDEEIKSTSSNQEISEDFFEVTEKDVRTMMQDLQKKNEEEQLLMTQSMRRQKLEEQYNKYERVVIRIQFADKLVLQGLFRPRETVFAIKKYVKSYLEDKDLNFYLYTAPPKKLLKDNAATMIEAKLAPACVVYFGVEESKVSEHYLSRAVLQEVGSRIKADEVVSKCFPKDDTPGDENIPTTSGSQPNKRSAGDRPRQPRDTTEQKPGVPKWFKVGKK</sequence>
<dbReference type="InterPro" id="IPR001012">
    <property type="entry name" value="UBX_dom"/>
</dbReference>
<dbReference type="GO" id="GO:0005634">
    <property type="term" value="C:nucleus"/>
    <property type="evidence" value="ECO:0007669"/>
    <property type="project" value="TreeGrafter"/>
</dbReference>
<evidence type="ECO:0000313" key="4">
    <source>
        <dbReference type="EMBL" id="CAG2198412.1"/>
    </source>
</evidence>
<keyword evidence="1" id="KW-0175">Coiled coil</keyword>
<protein>
    <submittedName>
        <fullName evidence="4">ASPSCR1</fullName>
    </submittedName>
</protein>
<feature type="region of interest" description="Disordered" evidence="2">
    <location>
        <begin position="202"/>
        <end position="323"/>
    </location>
</feature>
<feature type="compositionally biased region" description="Polar residues" evidence="2">
    <location>
        <begin position="217"/>
        <end position="253"/>
    </location>
</feature>
<dbReference type="PANTHER" id="PTHR46467:SF1">
    <property type="entry name" value="TETHER CONTAINING UBX DOMAIN FOR GLUT4"/>
    <property type="match status" value="1"/>
</dbReference>
<dbReference type="Gene3D" id="3.10.20.90">
    <property type="entry name" value="Phosphatidylinositol 3-kinase Catalytic Subunit, Chain A, domain 1"/>
    <property type="match status" value="2"/>
</dbReference>
<dbReference type="InterPro" id="IPR059238">
    <property type="entry name" value="UBX1_UBXN9"/>
</dbReference>
<dbReference type="CDD" id="cd17075">
    <property type="entry name" value="UBX1_UBXN9"/>
    <property type="match status" value="1"/>
</dbReference>
<gene>
    <name evidence="4" type="ORF">MEDL_13124</name>
</gene>
<dbReference type="Pfam" id="PF11470">
    <property type="entry name" value="TUG-UBL1"/>
    <property type="match status" value="1"/>
</dbReference>
<feature type="coiled-coil region" evidence="1">
    <location>
        <begin position="459"/>
        <end position="492"/>
    </location>
</feature>
<dbReference type="Pfam" id="PF00789">
    <property type="entry name" value="UBX"/>
    <property type="match status" value="1"/>
</dbReference>
<dbReference type="CDD" id="cd16105">
    <property type="entry name" value="Ubl_ASPSCR1_like"/>
    <property type="match status" value="1"/>
</dbReference>
<feature type="region of interest" description="Disordered" evidence="2">
    <location>
        <begin position="597"/>
        <end position="647"/>
    </location>
</feature>
<feature type="compositionally biased region" description="Basic and acidic residues" evidence="2">
    <location>
        <begin position="620"/>
        <end position="633"/>
    </location>
</feature>
<dbReference type="Proteomes" id="UP000683360">
    <property type="component" value="Unassembled WGS sequence"/>
</dbReference>
<accession>A0A8S3QVJ4</accession>
<dbReference type="PANTHER" id="PTHR46467">
    <property type="entry name" value="TETHER CONTAINING UBX DOMAIN FOR GLUT4"/>
    <property type="match status" value="1"/>
</dbReference>
<dbReference type="SUPFAM" id="SSF54236">
    <property type="entry name" value="Ubiquitin-like"/>
    <property type="match status" value="2"/>
</dbReference>
<feature type="compositionally biased region" description="Polar residues" evidence="2">
    <location>
        <begin position="302"/>
        <end position="318"/>
    </location>
</feature>
<feature type="domain" description="UBX" evidence="3">
    <location>
        <begin position="487"/>
        <end position="563"/>
    </location>
</feature>
<dbReference type="InterPro" id="IPR021569">
    <property type="entry name" value="TUG-UBL1"/>
</dbReference>
<feature type="compositionally biased region" description="Low complexity" evidence="2">
    <location>
        <begin position="255"/>
        <end position="267"/>
    </location>
</feature>
<dbReference type="AlphaFoldDB" id="A0A8S3QVJ4"/>